<dbReference type="InterPro" id="IPR017853">
    <property type="entry name" value="GH"/>
</dbReference>
<feature type="signal peptide" evidence="7">
    <location>
        <begin position="1"/>
        <end position="19"/>
    </location>
</feature>
<evidence type="ECO:0000313" key="9">
    <source>
        <dbReference type="EMBL" id="MEL1250945.1"/>
    </source>
</evidence>
<dbReference type="InterPro" id="IPR036962">
    <property type="entry name" value="Glyco_hydro_3_N_sf"/>
</dbReference>
<evidence type="ECO:0000256" key="1">
    <source>
        <dbReference type="ARBA" id="ARBA00000448"/>
    </source>
</evidence>
<sequence>MQRNMLAGAMGLAFSGLLAACTPTADQAELGSRDVPLIEVDGLQFRDLDKDGALTPYEDWRLTPQERAEDLVARMTLDEKAGQMVVGGLAGNAPPGEPATGYDLDAVTALVAETGVTHVISRLATGNTALAEANNAVQQVAENGRLGIPAVIMTDPRHGFTELAGASVEGGQFAQFPNGVGIAALDDPAFAETYGALVRGDLRATGFTMLLGPQIDLATEPRWPRNFDTFGEDADISARTAEAFVRGLQGGPDGVEADGVAAIIKHFAGYSASATGFDAHNYYGRHSRLNAEEWEQHIRPFQGALAASPAGVMPAYSILQELELDGAPMEQVGVGYNRYLLNDVLRGELGFEGVILSDWAITRDCSSECVEGHPEGEPPSFATVSTAWGVEDLSEAERFAKGVQAGLDIFGGVDDPSPLVEAVASGLLDEALVDAAVTRVLVQAFELGLFENPFVDPALAETEIGTPDEWAMGLQAQAESMVLLEMEGNAALAEGTRVLLFGVNEEAARAAGLEPVSNAAEADVAVVRTRSPSEMLHPQYIFGSMHQEGSLAFPSDHPALQFMNGLPADLPVIADVQLDRPAILVPFKDRASTLFASFGASDRAFLDVLTGQATPRGSLPFELPSSMAAVEAQRPGAAADSADPLYPLGFRHGGT</sequence>
<dbReference type="EC" id="3.2.1.21" evidence="3"/>
<comment type="catalytic activity">
    <reaction evidence="1">
        <text>Hydrolysis of terminal, non-reducing beta-D-glucosyl residues with release of beta-D-glucose.</text>
        <dbReference type="EC" id="3.2.1.21"/>
    </reaction>
</comment>
<dbReference type="InterPro" id="IPR001764">
    <property type="entry name" value="Glyco_hydro_3_N"/>
</dbReference>
<evidence type="ECO:0000256" key="7">
    <source>
        <dbReference type="SAM" id="SignalP"/>
    </source>
</evidence>
<evidence type="ECO:0000313" key="10">
    <source>
        <dbReference type="Proteomes" id="UP001497045"/>
    </source>
</evidence>
<dbReference type="GO" id="GO:0016787">
    <property type="term" value="F:hydrolase activity"/>
    <property type="evidence" value="ECO:0007669"/>
    <property type="project" value="UniProtKB-KW"/>
</dbReference>
<dbReference type="InterPro" id="IPR036881">
    <property type="entry name" value="Glyco_hydro_3_C_sf"/>
</dbReference>
<comment type="similarity">
    <text evidence="2">Belongs to the glycosyl hydrolase 3 family.</text>
</comment>
<evidence type="ECO:0000256" key="5">
    <source>
        <dbReference type="ARBA" id="ARBA00022801"/>
    </source>
</evidence>
<proteinExistence type="inferred from homology"/>
<keyword evidence="5 9" id="KW-0378">Hydrolase</keyword>
<keyword evidence="10" id="KW-1185">Reference proteome</keyword>
<dbReference type="Pfam" id="PF00933">
    <property type="entry name" value="Glyco_hydro_3"/>
    <property type="match status" value="1"/>
</dbReference>
<dbReference type="Gene3D" id="3.40.50.1700">
    <property type="entry name" value="Glycoside hydrolase family 3 C-terminal domain"/>
    <property type="match status" value="1"/>
</dbReference>
<reference evidence="9 10" key="1">
    <citation type="submission" date="2024-04" db="EMBL/GenBank/DDBJ databases">
        <title>Aurantiacibacter sp. DGU6 16S ribosomal RNA gene Genome sequencing and assembly.</title>
        <authorList>
            <person name="Park S."/>
        </authorList>
    </citation>
    <scope>NUCLEOTIDE SEQUENCE [LARGE SCALE GENOMIC DNA]</scope>
    <source>
        <strain evidence="9 10">DGU6</strain>
    </source>
</reference>
<evidence type="ECO:0000256" key="4">
    <source>
        <dbReference type="ARBA" id="ARBA00022729"/>
    </source>
</evidence>
<feature type="domain" description="Glycoside hydrolase family 3 N-terminal" evidence="8">
    <location>
        <begin position="76"/>
        <end position="441"/>
    </location>
</feature>
<organism evidence="9 10">
    <name type="scientific">Aurantiacibacter gilvus</name>
    <dbReference type="NCBI Taxonomy" id="3139141"/>
    <lineage>
        <taxon>Bacteria</taxon>
        <taxon>Pseudomonadati</taxon>
        <taxon>Pseudomonadota</taxon>
        <taxon>Alphaproteobacteria</taxon>
        <taxon>Sphingomonadales</taxon>
        <taxon>Erythrobacteraceae</taxon>
        <taxon>Aurantiacibacter</taxon>
    </lineage>
</organism>
<dbReference type="Gene3D" id="3.20.20.300">
    <property type="entry name" value="Glycoside hydrolase, family 3, N-terminal domain"/>
    <property type="match status" value="1"/>
</dbReference>
<dbReference type="EMBL" id="JBBYHV010000001">
    <property type="protein sequence ID" value="MEL1250945.1"/>
    <property type="molecule type" value="Genomic_DNA"/>
</dbReference>
<dbReference type="Proteomes" id="UP001497045">
    <property type="component" value="Unassembled WGS sequence"/>
</dbReference>
<dbReference type="SUPFAM" id="SSF52279">
    <property type="entry name" value="Beta-D-glucan exohydrolase, C-terminal domain"/>
    <property type="match status" value="1"/>
</dbReference>
<keyword evidence="6" id="KW-0326">Glycosidase</keyword>
<evidence type="ECO:0000259" key="8">
    <source>
        <dbReference type="Pfam" id="PF00933"/>
    </source>
</evidence>
<evidence type="ECO:0000256" key="6">
    <source>
        <dbReference type="ARBA" id="ARBA00023295"/>
    </source>
</evidence>
<name>A0ABU9IFE3_9SPHN</name>
<dbReference type="PANTHER" id="PTHR30620:SF16">
    <property type="entry name" value="LYSOSOMAL BETA GLUCOSIDASE"/>
    <property type="match status" value="1"/>
</dbReference>
<accession>A0ABU9IFE3</accession>
<dbReference type="PANTHER" id="PTHR30620">
    <property type="entry name" value="PERIPLASMIC BETA-GLUCOSIDASE-RELATED"/>
    <property type="match status" value="1"/>
</dbReference>
<gene>
    <name evidence="9" type="ORF">AAEO60_09700</name>
</gene>
<evidence type="ECO:0000256" key="3">
    <source>
        <dbReference type="ARBA" id="ARBA00012744"/>
    </source>
</evidence>
<dbReference type="RefSeq" id="WP_341673455.1">
    <property type="nucleotide sequence ID" value="NZ_JBBYHV010000001.1"/>
</dbReference>
<dbReference type="InterPro" id="IPR051915">
    <property type="entry name" value="Cellulose_Degrad_GH3"/>
</dbReference>
<keyword evidence="4 7" id="KW-0732">Signal</keyword>
<comment type="caution">
    <text evidence="9">The sequence shown here is derived from an EMBL/GenBank/DDBJ whole genome shotgun (WGS) entry which is preliminary data.</text>
</comment>
<evidence type="ECO:0000256" key="2">
    <source>
        <dbReference type="ARBA" id="ARBA00005336"/>
    </source>
</evidence>
<feature type="chain" id="PRO_5046395362" description="beta-glucosidase" evidence="7">
    <location>
        <begin position="20"/>
        <end position="655"/>
    </location>
</feature>
<dbReference type="SUPFAM" id="SSF51445">
    <property type="entry name" value="(Trans)glycosidases"/>
    <property type="match status" value="1"/>
</dbReference>
<protein>
    <recommendedName>
        <fullName evidence="3">beta-glucosidase</fullName>
        <ecNumber evidence="3">3.2.1.21</ecNumber>
    </recommendedName>
</protein>
<dbReference type="PRINTS" id="PR00133">
    <property type="entry name" value="GLHYDRLASE3"/>
</dbReference>
<dbReference type="PROSITE" id="PS51257">
    <property type="entry name" value="PROKAR_LIPOPROTEIN"/>
    <property type="match status" value="1"/>
</dbReference>